<dbReference type="EMBL" id="VJMH01005572">
    <property type="protein sequence ID" value="KAF0694392.1"/>
    <property type="molecule type" value="Genomic_DNA"/>
</dbReference>
<keyword evidence="2" id="KW-0472">Membrane</keyword>
<proteinExistence type="predicted"/>
<keyword evidence="2" id="KW-0812">Transmembrane</keyword>
<accession>A0A485L363</accession>
<name>A0A485L363_9STRA</name>
<dbReference type="OrthoDB" id="69603at2759"/>
<dbReference type="Proteomes" id="UP000332933">
    <property type="component" value="Unassembled WGS sequence"/>
</dbReference>
<evidence type="ECO:0000256" key="1">
    <source>
        <dbReference type="SAM" id="MobiDB-lite"/>
    </source>
</evidence>
<reference evidence="4 5" key="1">
    <citation type="submission" date="2019-03" db="EMBL/GenBank/DDBJ databases">
        <authorList>
            <person name="Gaulin E."/>
            <person name="Dumas B."/>
        </authorList>
    </citation>
    <scope>NUCLEOTIDE SEQUENCE [LARGE SCALE GENOMIC DNA]</scope>
    <source>
        <strain evidence="4">CBS 568.67</strain>
    </source>
</reference>
<feature type="compositionally biased region" description="Polar residues" evidence="1">
    <location>
        <begin position="58"/>
        <end position="67"/>
    </location>
</feature>
<feature type="transmembrane region" description="Helical" evidence="2">
    <location>
        <begin position="1706"/>
        <end position="1727"/>
    </location>
</feature>
<protein>
    <submittedName>
        <fullName evidence="4">Aste57867_14732 protein</fullName>
    </submittedName>
</protein>
<feature type="transmembrane region" description="Helical" evidence="2">
    <location>
        <begin position="677"/>
        <end position="704"/>
    </location>
</feature>
<dbReference type="EMBL" id="CAADRA010005593">
    <property type="protein sequence ID" value="VFT91550.1"/>
    <property type="molecule type" value="Genomic_DNA"/>
</dbReference>
<feature type="transmembrane region" description="Helical" evidence="2">
    <location>
        <begin position="853"/>
        <end position="872"/>
    </location>
</feature>
<evidence type="ECO:0000313" key="5">
    <source>
        <dbReference type="Proteomes" id="UP000332933"/>
    </source>
</evidence>
<keyword evidence="5" id="KW-1185">Reference proteome</keyword>
<feature type="region of interest" description="Disordered" evidence="1">
    <location>
        <begin position="44"/>
        <end position="67"/>
    </location>
</feature>
<keyword evidence="2" id="KW-1133">Transmembrane helix</keyword>
<evidence type="ECO:0000313" key="4">
    <source>
        <dbReference type="EMBL" id="VFT91550.1"/>
    </source>
</evidence>
<evidence type="ECO:0000313" key="3">
    <source>
        <dbReference type="EMBL" id="KAF0694392.1"/>
    </source>
</evidence>
<sequence length="1880" mass="203817">MRHDSFAASQLPTTSQLHQSVEGTSISDTCLLLHFLKRKTPRPLSTRLAHNPSRADQHTMTNAPSSNVYPDSIKKLDLRIDEAPPSARTRLFYARAAAGVGYMLVSATSGVWFVSMLSVNFGNDLWWAGYSISGTEAFLVDVANKILHPSQSAGSNTFDILSPAATMLKTYDAPVSSTLVYPTYARQLILYELTSLEYAVTNLRTLSASWSLRMNTQHCWIDFNQTLEVAHTTARQTRCQTSYKTNAAVYLEATLRNQVWSDFVAFWGGPGKTWTVAIQSPLEQLASGRAWLAQTTAALASTSVSAEVAYWKSFQLTEFKLQWQDRTQAGISESLVVENALGMQHTFAIKSMDNIGGPWSSENLYWQPLNDLWAGWTFNRSMVRGTDNFFGLNVTLNNIEKINGNTNSAGVFSQPSQLFHDSIGPFVSVDVFFVPPPPSLVALSDTVQAIVAQTILPSPSLTSPYKALLTVSTIATPLPPAWQHPEFVFYGGDPMCPWNGGTAFPQQTIDFFDTCSGTPRLAVPLTQPDSLMLAMLLGGPPADISAVCSNTATSTGCIATLTAATTLFQSLNAVAPSVQAIAAVAAAVSAINPSLMQFAKNTTSGAWSVLTQSLVDGTSPSWSFLGYVMLADWAVGRREVLKLDGDAMTLTLISTLQTAQSVPTSGGNRYVERATVVLFYLVAATSAIVVVVALLCLVYAIAVVRLDLVGKNLLFFNRTLCSTWIGRPMSALRGAAAICLLATARVDLVQSGGFSRLALAPRSWVESLVVTGEATWITYVLNDILLILDSDLTARVAPVCSCVVWFVFWILDLTSPTTPTGKIARDCSALNMDFAVTCTTGIIQIGSFSRVCLLAGLQLAIVASVYAIGFCYQRYMTKHAQYGVSKNLLLSGAAQTYLVSLPESSVNTVVLDKVSCVLTGLLPFSFWGKQYTFDMPLWVLFQDIHSTARGLALPGPDLEVNKARQSRRGLLNDVLPTSTPPPASTQSKLSKLHKVLAVGGFLYICASIAGSVSYMTVSAVNLANNFYWESFNSTGTHAFIANWLNEQLALGVDNIDIALDSASVGQFAYFGAKTAQVAAPANFAANLQHTMLNTVTDTIQGLRAMDACATPWISTAYCYVDLGQTWEMAHSAVRQARCASSMTTNGAVYLETMLRNVNGPQWMQCWGAAFDVAIASAIQSSDAGRAWVAAMQTAPVHSSVTAEATVWANAKITRYDTQWQNYKRIGVLNSYVIQNAYGVQYAMTLQSQNGTFRFKQQSSFKMYWALASDLNAVLTNSSGMGGLSLVRNLPNYAFANTTLQAVLTINNTLTSPLSDSYTLLNTQFLGPFGTIDMLYVPVPPSLSTFLVQLLQSLRSTLAASAAAQTSFAAITPMMSSYPLPLAWYNQLAIGYGASPLCPGASRTSGSKLKGPRQYFSFDASCSTGAPTTALLQPTREALVFAALLSNLGAMSSPNNVCPNDPLNSVACVNANPMRTLAFVTTYFPPTAAVDPSAMAALVALVRGMNIQVMVYASLTPTSPMQIWLANIVDPTTDPTFIFYGWQYVFDWALGRREVVAFQSDIGSLTLVSELQIPLAQDVLPWEVTTNIAQYFRGGVLYVTFLMIVVASLAAFYMLLSRGRFQGLNMLELARVGGNVWVGRPFLFLRSITAITLLSTSSLELQFSGSFSTLARITPPIYKTLLAANEVTWLVSVVNDITMVFTGTYTAVYATANGILVWVVAAILSSASPVHPTTTIQKQCSFVAVDLQLVCRSATIAIGQSSRFFTLIGLVLVCNALCFAVTKYIVLRKKAPPASDVHSLLLSSGAKHLFIHDNRTHNGIYYLDRASAAINGMLTMCHEDRMYALDLKLWRFVAITRPSLSEFPPDCEHVDAWRNAVPLTD</sequence>
<evidence type="ECO:0000256" key="2">
    <source>
        <dbReference type="SAM" id="Phobius"/>
    </source>
</evidence>
<organism evidence="4 5">
    <name type="scientific">Aphanomyces stellatus</name>
    <dbReference type="NCBI Taxonomy" id="120398"/>
    <lineage>
        <taxon>Eukaryota</taxon>
        <taxon>Sar</taxon>
        <taxon>Stramenopiles</taxon>
        <taxon>Oomycota</taxon>
        <taxon>Saprolegniomycetes</taxon>
        <taxon>Saprolegniales</taxon>
        <taxon>Verrucalvaceae</taxon>
        <taxon>Aphanomyces</taxon>
    </lineage>
</organism>
<reference evidence="3" key="2">
    <citation type="submission" date="2019-06" db="EMBL/GenBank/DDBJ databases">
        <title>Genomics analysis of Aphanomyces spp. identifies a new class of oomycete effector associated with host adaptation.</title>
        <authorList>
            <person name="Gaulin E."/>
        </authorList>
    </citation>
    <scope>NUCLEOTIDE SEQUENCE</scope>
    <source>
        <strain evidence="3">CBS 578.67</strain>
    </source>
</reference>
<feature type="transmembrane region" description="Helical" evidence="2">
    <location>
        <begin position="1763"/>
        <end position="1785"/>
    </location>
</feature>
<gene>
    <name evidence="4" type="primary">Aste57867_14732</name>
    <name evidence="3" type="ORF">As57867_014677</name>
    <name evidence="4" type="ORF">ASTE57867_14732</name>
</gene>
<feature type="transmembrane region" description="Helical" evidence="2">
    <location>
        <begin position="995"/>
        <end position="1017"/>
    </location>
</feature>
<feature type="transmembrane region" description="Helical" evidence="2">
    <location>
        <begin position="1594"/>
        <end position="1615"/>
    </location>
</feature>
<feature type="transmembrane region" description="Helical" evidence="2">
    <location>
        <begin position="792"/>
        <end position="811"/>
    </location>
</feature>